<dbReference type="SUPFAM" id="SSF50249">
    <property type="entry name" value="Nucleic acid-binding proteins"/>
    <property type="match status" value="1"/>
</dbReference>
<dbReference type="Pfam" id="PF14743">
    <property type="entry name" value="DNA_ligase_OB_2"/>
    <property type="match status" value="1"/>
</dbReference>
<dbReference type="GO" id="GO:0003910">
    <property type="term" value="F:DNA ligase (ATP) activity"/>
    <property type="evidence" value="ECO:0007669"/>
    <property type="project" value="InterPro"/>
</dbReference>
<accession>A0A2Z6RM79</accession>
<gene>
    <name evidence="9" type="ORF">RCL2_000702100</name>
    <name evidence="8" type="ORF">RclHR1_03060008</name>
</gene>
<comment type="cofactor">
    <cofactor evidence="1">
        <name>a divalent metal cation</name>
        <dbReference type="ChEBI" id="CHEBI:60240"/>
    </cofactor>
</comment>
<keyword evidence="4" id="KW-0227">DNA damage</keyword>
<feature type="compositionally biased region" description="Basic and acidic residues" evidence="6">
    <location>
        <begin position="130"/>
        <end position="142"/>
    </location>
</feature>
<feature type="compositionally biased region" description="Acidic residues" evidence="6">
    <location>
        <begin position="167"/>
        <end position="183"/>
    </location>
</feature>
<dbReference type="PANTHER" id="PTHR47810">
    <property type="entry name" value="DNA LIGASE"/>
    <property type="match status" value="1"/>
</dbReference>
<dbReference type="Pfam" id="PF01068">
    <property type="entry name" value="DNA_ligase_A_M"/>
    <property type="match status" value="1"/>
</dbReference>
<feature type="compositionally biased region" description="Basic and acidic residues" evidence="6">
    <location>
        <begin position="76"/>
        <end position="88"/>
    </location>
</feature>
<evidence type="ECO:0000313" key="8">
    <source>
        <dbReference type="EMBL" id="GBB97751.1"/>
    </source>
</evidence>
<evidence type="ECO:0000256" key="3">
    <source>
        <dbReference type="ARBA" id="ARBA00022705"/>
    </source>
</evidence>
<reference evidence="8 10" key="1">
    <citation type="submission" date="2017-11" db="EMBL/GenBank/DDBJ databases">
        <title>The genome of Rhizophagus clarus HR1 reveals common genetic basis of auxotrophy among arbuscular mycorrhizal fungi.</title>
        <authorList>
            <person name="Kobayashi Y."/>
        </authorList>
    </citation>
    <scope>NUCLEOTIDE SEQUENCE [LARGE SCALE GENOMIC DNA]</scope>
    <source>
        <strain evidence="8 10">HR1</strain>
    </source>
</reference>
<dbReference type="InterPro" id="IPR050326">
    <property type="entry name" value="NAD_dep_DNA_ligaseB"/>
</dbReference>
<feature type="region of interest" description="Disordered" evidence="6">
    <location>
        <begin position="124"/>
        <end position="217"/>
    </location>
</feature>
<dbReference type="AlphaFoldDB" id="A0A2Z6RM79"/>
<evidence type="ECO:0000256" key="2">
    <source>
        <dbReference type="ARBA" id="ARBA00022598"/>
    </source>
</evidence>
<evidence type="ECO:0000313" key="10">
    <source>
        <dbReference type="Proteomes" id="UP000247702"/>
    </source>
</evidence>
<dbReference type="EMBL" id="BLAL01000044">
    <property type="protein sequence ID" value="GES79721.1"/>
    <property type="molecule type" value="Genomic_DNA"/>
</dbReference>
<dbReference type="PROSITE" id="PS50160">
    <property type="entry name" value="DNA_LIGASE_A3"/>
    <property type="match status" value="1"/>
</dbReference>
<comment type="caution">
    <text evidence="8">The sequence shown here is derived from an EMBL/GenBank/DDBJ whole genome shotgun (WGS) entry which is preliminary data.</text>
</comment>
<dbReference type="EMBL" id="BEXD01002291">
    <property type="protein sequence ID" value="GBB97751.1"/>
    <property type="molecule type" value="Genomic_DNA"/>
</dbReference>
<dbReference type="Proteomes" id="UP000247702">
    <property type="component" value="Unassembled WGS sequence"/>
</dbReference>
<evidence type="ECO:0000256" key="6">
    <source>
        <dbReference type="SAM" id="MobiDB-lite"/>
    </source>
</evidence>
<dbReference type="InterPro" id="IPR016059">
    <property type="entry name" value="DNA_ligase_ATP-dep_CS"/>
</dbReference>
<dbReference type="PANTHER" id="PTHR47810:SF1">
    <property type="entry name" value="DNA LIGASE B"/>
    <property type="match status" value="1"/>
</dbReference>
<keyword evidence="3" id="KW-0235">DNA replication</keyword>
<dbReference type="PROSITE" id="PS00333">
    <property type="entry name" value="DNA_LIGASE_A2"/>
    <property type="match status" value="1"/>
</dbReference>
<keyword evidence="10" id="KW-1185">Reference proteome</keyword>
<organism evidence="8 10">
    <name type="scientific">Rhizophagus clarus</name>
    <dbReference type="NCBI Taxonomy" id="94130"/>
    <lineage>
        <taxon>Eukaryota</taxon>
        <taxon>Fungi</taxon>
        <taxon>Fungi incertae sedis</taxon>
        <taxon>Mucoromycota</taxon>
        <taxon>Glomeromycotina</taxon>
        <taxon>Glomeromycetes</taxon>
        <taxon>Glomerales</taxon>
        <taxon>Glomeraceae</taxon>
        <taxon>Rhizophagus</taxon>
    </lineage>
</organism>
<dbReference type="OrthoDB" id="411785at2759"/>
<feature type="domain" description="ATP-dependent DNA ligase family profile" evidence="7">
    <location>
        <begin position="350"/>
        <end position="435"/>
    </location>
</feature>
<dbReference type="CDD" id="cd08041">
    <property type="entry name" value="OBF_kDNA_ligase_like"/>
    <property type="match status" value="1"/>
</dbReference>
<evidence type="ECO:0000259" key="7">
    <source>
        <dbReference type="PROSITE" id="PS50160"/>
    </source>
</evidence>
<dbReference type="NCBIfam" id="NF006592">
    <property type="entry name" value="PRK09125.1"/>
    <property type="match status" value="1"/>
</dbReference>
<dbReference type="Pfam" id="PF00533">
    <property type="entry name" value="BRCT"/>
    <property type="match status" value="1"/>
</dbReference>
<dbReference type="GO" id="GO:0006260">
    <property type="term" value="P:DNA replication"/>
    <property type="evidence" value="ECO:0007669"/>
    <property type="project" value="UniProtKB-KW"/>
</dbReference>
<dbReference type="STRING" id="94130.A0A2Z6RM79"/>
<evidence type="ECO:0000313" key="9">
    <source>
        <dbReference type="EMBL" id="GES79721.1"/>
    </source>
</evidence>
<sequence>MELVVVFIGTLTLSTYEAHITRAKKNGYEVSKTITKSTTFLICGKNSEQTIINKAKNFGVRIISEQKWVETLNKTETNETGKRARSDNKSQNQKKLVYLESRQYKRFWQMRRIYKTTYIRTGSIGSKGMETSREHETKKLAKESMISMTATKKASGYREANRPQSLDYEDSSDSSDDNFGDQNDENKYGYKQKRQKLENEGSESDATLRGDETSDVDNGAAALKVDEDELNEDLSTTKSLTLPSSIVNSKVPMSIMKGNTVDVLLAFPWKPDETDPTGWWISEKLDGVRAFWNSKRGKFYSRNGNEFVPPSWFIKGLPHDKDLDGELFGGRGKFQSTISIVKAGVEEWKNITYEIFDAPTLGVIPFEDRMKYLKKMMAENKPQYAKLVKHRLAKSERDVYDELERVEKLGAEGLMLRKPGSLYETGRSKTLLKIKTFHDGEAVVIGHEPGKGKYLRQCGSLICRMASGKEFKVGSGMNDNDRANPPPIGSIIIYKCQELSNSGSPRFPVYLGMALDKDKPTDPDFNHKVKAK</sequence>
<dbReference type="InterPro" id="IPR012340">
    <property type="entry name" value="NA-bd_OB-fold"/>
</dbReference>
<dbReference type="Gene3D" id="2.20.140.10">
    <property type="entry name" value="WGR domain"/>
    <property type="match status" value="1"/>
</dbReference>
<dbReference type="Gene3D" id="3.30.470.30">
    <property type="entry name" value="DNA ligase/mRNA capping enzyme"/>
    <property type="match status" value="1"/>
</dbReference>
<dbReference type="CDD" id="cd07896">
    <property type="entry name" value="Adenylation_kDNA_ligase_like"/>
    <property type="match status" value="1"/>
</dbReference>
<dbReference type="InterPro" id="IPR012310">
    <property type="entry name" value="DNA_ligase_ATP-dep_cent"/>
</dbReference>
<dbReference type="SUPFAM" id="SSF52113">
    <property type="entry name" value="BRCT domain"/>
    <property type="match status" value="1"/>
</dbReference>
<dbReference type="Gene3D" id="3.40.50.10190">
    <property type="entry name" value="BRCT domain"/>
    <property type="match status" value="1"/>
</dbReference>
<dbReference type="Gene3D" id="2.40.50.140">
    <property type="entry name" value="Nucleic acid-binding proteins"/>
    <property type="match status" value="1"/>
</dbReference>
<dbReference type="InterPro" id="IPR029319">
    <property type="entry name" value="DNA_ligase_OB"/>
</dbReference>
<dbReference type="GO" id="GO:0006281">
    <property type="term" value="P:DNA repair"/>
    <property type="evidence" value="ECO:0007669"/>
    <property type="project" value="UniProtKB-KW"/>
</dbReference>
<dbReference type="InterPro" id="IPR001357">
    <property type="entry name" value="BRCT_dom"/>
</dbReference>
<dbReference type="InterPro" id="IPR036420">
    <property type="entry name" value="BRCT_dom_sf"/>
</dbReference>
<dbReference type="GO" id="GO:0005524">
    <property type="term" value="F:ATP binding"/>
    <property type="evidence" value="ECO:0007669"/>
    <property type="project" value="InterPro"/>
</dbReference>
<evidence type="ECO:0000256" key="4">
    <source>
        <dbReference type="ARBA" id="ARBA00022763"/>
    </source>
</evidence>
<keyword evidence="5" id="KW-0234">DNA repair</keyword>
<dbReference type="Gene3D" id="3.30.1490.70">
    <property type="match status" value="1"/>
</dbReference>
<reference evidence="9" key="2">
    <citation type="submission" date="2019-10" db="EMBL/GenBank/DDBJ databases">
        <title>Conservation and host-specific expression of non-tandemly repeated heterogenous ribosome RNA gene in arbuscular mycorrhizal fungi.</title>
        <authorList>
            <person name="Maeda T."/>
            <person name="Kobayashi Y."/>
            <person name="Nakagawa T."/>
            <person name="Ezawa T."/>
            <person name="Yamaguchi K."/>
            <person name="Bino T."/>
            <person name="Nishimoto Y."/>
            <person name="Shigenobu S."/>
            <person name="Kawaguchi M."/>
        </authorList>
    </citation>
    <scope>NUCLEOTIDE SEQUENCE</scope>
    <source>
        <strain evidence="9">HR1</strain>
    </source>
</reference>
<protein>
    <submittedName>
        <fullName evidence="9">DNA ligase/mRNA capping enzyme</fullName>
    </submittedName>
</protein>
<dbReference type="GO" id="GO:0006310">
    <property type="term" value="P:DNA recombination"/>
    <property type="evidence" value="ECO:0007669"/>
    <property type="project" value="InterPro"/>
</dbReference>
<evidence type="ECO:0000256" key="1">
    <source>
        <dbReference type="ARBA" id="ARBA00001968"/>
    </source>
</evidence>
<feature type="region of interest" description="Disordered" evidence="6">
    <location>
        <begin position="74"/>
        <end position="94"/>
    </location>
</feature>
<keyword evidence="2 9" id="KW-0436">Ligase</keyword>
<dbReference type="SUPFAM" id="SSF56091">
    <property type="entry name" value="DNA ligase/mRNA capping enzyme, catalytic domain"/>
    <property type="match status" value="1"/>
</dbReference>
<name>A0A2Z6RM79_9GLOM</name>
<evidence type="ECO:0000256" key="5">
    <source>
        <dbReference type="ARBA" id="ARBA00023204"/>
    </source>
</evidence>
<proteinExistence type="predicted"/>
<dbReference type="Proteomes" id="UP000615446">
    <property type="component" value="Unassembled WGS sequence"/>
</dbReference>